<sequence length="932" mass="105863">MEYIMSFLMGLNDSFSQVRGQLLLIDSFPPINRVLALISQEEHQRKVGVLANNGSDVSNTMAFTAKVNISDKKSNDGTGYKGQKKDRPYCTHCKIHGHTIDRCFKIHGYPPGYKPKPRDNNLYNVGSNSVNQVSGYAMQSDQASPSNFFQNLNSTQYQQLMTMLSTHLPYSSKSINELQPTTAASFTTSTCFSVTNSTITLPNHTRIPVSLAGDVQISPALILKDVLFVPAFKFNLLSVSALTFGTKLTVQFLPVHFEIQELCSQKMIGKGERVEDLYVLDAAVLNSVSSAYVNNVSAQVWYNRLGHISFKRLDILKSHLHNDTSKLNKASPCYICPLAKQRRLSFDSHNHLSQSSFDLVHCDIWGPYHVPSYNGFRYFLTLVDDCSRFTWIYLLKYKFDVSHLHYDTSKLNKASPCYICPLAKQRRLSFDSHNHLSQSFFDLVHCDIWGPYYVPSYNGFRYFLTLVDDCSRFTWIYLLKHKSDVASIIPNFLKMVETQLNAKIKVFRSDNAPELVFFEFFSSNGVLHHFSCVERPQQNSVVEKKHQHLLNVARALYFQSRVPIKFWNECVLAVTFLINRTPTPLLHHKTPYEVLYQTSVDYSYFRVFGCLTFASTLTAHRTKFDPRSRVCVFIGYPLGIKGYRLFDVRTKQVFVSRDVIFHEEIFPFHTIATFESLIDPFPEFVLPLSASSVVHSTSLTSPSISLHPESEANPPLVVASRESEILISDPISMPHTDVVDVSPTQSPLDSHIDHPEETIPHDHNTHLRRSSRVPQPPSYLRDFHCSLVSQHDVSSPVCSTAYPLNEVLSYQSLSPTYKNFVLNVSSHYEPHFFHQVAKYLELRAAMKTELDAMESNNTWSITPLPKALEAYFSPNSDSKQASVVPKDRTKKGKHEGKAACGRLRDLAYGGRPKQKDNGKLEGKDGRCRTRVP</sequence>
<dbReference type="InterPro" id="IPR025724">
    <property type="entry name" value="GAG-pre-integrase_dom"/>
</dbReference>
<evidence type="ECO:0000256" key="2">
    <source>
        <dbReference type="SAM" id="MobiDB-lite"/>
    </source>
</evidence>
<keyword evidence="1" id="KW-0645">Protease</keyword>
<evidence type="ECO:0000313" key="4">
    <source>
        <dbReference type="EMBL" id="KAI9178269.1"/>
    </source>
</evidence>
<dbReference type="EMBL" id="JAJSOW010000102">
    <property type="protein sequence ID" value="KAI9178269.1"/>
    <property type="molecule type" value="Genomic_DNA"/>
</dbReference>
<dbReference type="InterPro" id="IPR057670">
    <property type="entry name" value="SH3_retrovirus"/>
</dbReference>
<dbReference type="Pfam" id="PF22936">
    <property type="entry name" value="Pol_BBD"/>
    <property type="match status" value="1"/>
</dbReference>
<name>A0AAD5NSA4_ACENE</name>
<dbReference type="Proteomes" id="UP001064489">
    <property type="component" value="Chromosome 5"/>
</dbReference>
<keyword evidence="1" id="KW-0378">Hydrolase</keyword>
<keyword evidence="5" id="KW-1185">Reference proteome</keyword>
<comment type="caution">
    <text evidence="4">The sequence shown here is derived from an EMBL/GenBank/DDBJ whole genome shotgun (WGS) entry which is preliminary data.</text>
</comment>
<dbReference type="AlphaFoldDB" id="A0AAD5NSA4"/>
<dbReference type="GO" id="GO:0003676">
    <property type="term" value="F:nucleic acid binding"/>
    <property type="evidence" value="ECO:0007669"/>
    <property type="project" value="InterPro"/>
</dbReference>
<feature type="domain" description="Integrase catalytic" evidence="3">
    <location>
        <begin position="431"/>
        <end position="599"/>
    </location>
</feature>
<dbReference type="InterPro" id="IPR036397">
    <property type="entry name" value="RNaseH_sf"/>
</dbReference>
<dbReference type="GO" id="GO:0006508">
    <property type="term" value="P:proteolysis"/>
    <property type="evidence" value="ECO:0007669"/>
    <property type="project" value="UniProtKB-KW"/>
</dbReference>
<dbReference type="Pfam" id="PF13976">
    <property type="entry name" value="gag_pre-integrs"/>
    <property type="match status" value="1"/>
</dbReference>
<dbReference type="Pfam" id="PF00665">
    <property type="entry name" value="rve"/>
    <property type="match status" value="1"/>
</dbReference>
<dbReference type="InterPro" id="IPR001584">
    <property type="entry name" value="Integrase_cat-core"/>
</dbReference>
<proteinExistence type="predicted"/>
<dbReference type="GO" id="GO:0008233">
    <property type="term" value="F:peptidase activity"/>
    <property type="evidence" value="ECO:0007669"/>
    <property type="project" value="UniProtKB-KW"/>
</dbReference>
<protein>
    <recommendedName>
        <fullName evidence="3">Integrase catalytic domain-containing protein</fullName>
    </recommendedName>
</protein>
<reference evidence="4" key="1">
    <citation type="journal article" date="2022" name="Plant J.">
        <title>Strategies of tolerance reflected in two North American maple genomes.</title>
        <authorList>
            <person name="McEvoy S.L."/>
            <person name="Sezen U.U."/>
            <person name="Trouern-Trend A."/>
            <person name="McMahon S.M."/>
            <person name="Schaberg P.G."/>
            <person name="Yang J."/>
            <person name="Wegrzyn J.L."/>
            <person name="Swenson N.G."/>
        </authorList>
    </citation>
    <scope>NUCLEOTIDE SEQUENCE</scope>
    <source>
        <strain evidence="4">91603</strain>
    </source>
</reference>
<evidence type="ECO:0000256" key="1">
    <source>
        <dbReference type="ARBA" id="ARBA00022670"/>
    </source>
</evidence>
<gene>
    <name evidence="4" type="ORF">LWI28_024501</name>
</gene>
<dbReference type="PANTHER" id="PTHR42648:SF31">
    <property type="entry name" value="RNA-DIRECTED DNA POLYMERASE"/>
    <property type="match status" value="1"/>
</dbReference>
<dbReference type="InterPro" id="IPR054722">
    <property type="entry name" value="PolX-like_BBD"/>
</dbReference>
<feature type="compositionally biased region" description="Basic and acidic residues" evidence="2">
    <location>
        <begin position="913"/>
        <end position="932"/>
    </location>
</feature>
<evidence type="ECO:0000313" key="5">
    <source>
        <dbReference type="Proteomes" id="UP001064489"/>
    </source>
</evidence>
<dbReference type="Gene3D" id="3.30.420.10">
    <property type="entry name" value="Ribonuclease H-like superfamily/Ribonuclease H"/>
    <property type="match status" value="2"/>
</dbReference>
<reference evidence="4" key="2">
    <citation type="submission" date="2023-02" db="EMBL/GenBank/DDBJ databases">
        <authorList>
            <person name="Swenson N.G."/>
            <person name="Wegrzyn J.L."/>
            <person name="Mcevoy S.L."/>
        </authorList>
    </citation>
    <scope>NUCLEOTIDE SEQUENCE</scope>
    <source>
        <strain evidence="4">91603</strain>
        <tissue evidence="4">Leaf</tissue>
    </source>
</reference>
<accession>A0AAD5NSA4</accession>
<dbReference type="InterPro" id="IPR012337">
    <property type="entry name" value="RNaseH-like_sf"/>
</dbReference>
<dbReference type="GO" id="GO:0015074">
    <property type="term" value="P:DNA integration"/>
    <property type="evidence" value="ECO:0007669"/>
    <property type="project" value="InterPro"/>
</dbReference>
<feature type="region of interest" description="Disordered" evidence="2">
    <location>
        <begin position="877"/>
        <end position="932"/>
    </location>
</feature>
<dbReference type="Pfam" id="PF25597">
    <property type="entry name" value="SH3_retrovirus"/>
    <property type="match status" value="1"/>
</dbReference>
<dbReference type="PROSITE" id="PS50994">
    <property type="entry name" value="INTEGRASE"/>
    <property type="match status" value="1"/>
</dbReference>
<evidence type="ECO:0000259" key="3">
    <source>
        <dbReference type="PROSITE" id="PS50994"/>
    </source>
</evidence>
<organism evidence="4 5">
    <name type="scientific">Acer negundo</name>
    <name type="common">Box elder</name>
    <dbReference type="NCBI Taxonomy" id="4023"/>
    <lineage>
        <taxon>Eukaryota</taxon>
        <taxon>Viridiplantae</taxon>
        <taxon>Streptophyta</taxon>
        <taxon>Embryophyta</taxon>
        <taxon>Tracheophyta</taxon>
        <taxon>Spermatophyta</taxon>
        <taxon>Magnoliopsida</taxon>
        <taxon>eudicotyledons</taxon>
        <taxon>Gunneridae</taxon>
        <taxon>Pentapetalae</taxon>
        <taxon>rosids</taxon>
        <taxon>malvids</taxon>
        <taxon>Sapindales</taxon>
        <taxon>Sapindaceae</taxon>
        <taxon>Hippocastanoideae</taxon>
        <taxon>Acereae</taxon>
        <taxon>Acer</taxon>
    </lineage>
</organism>
<dbReference type="PANTHER" id="PTHR42648">
    <property type="entry name" value="TRANSPOSASE, PUTATIVE-RELATED"/>
    <property type="match status" value="1"/>
</dbReference>
<dbReference type="SUPFAM" id="SSF53098">
    <property type="entry name" value="Ribonuclease H-like"/>
    <property type="match status" value="2"/>
</dbReference>
<dbReference type="InterPro" id="IPR039537">
    <property type="entry name" value="Retrotran_Ty1/copia-like"/>
</dbReference>